<dbReference type="InterPro" id="IPR006578">
    <property type="entry name" value="MADF-dom"/>
</dbReference>
<feature type="region of interest" description="Disordered" evidence="2">
    <location>
        <begin position="106"/>
        <end position="148"/>
    </location>
</feature>
<proteinExistence type="predicted"/>
<gene>
    <name evidence="6 7 8" type="primary">LOC117236500</name>
</gene>
<dbReference type="RefSeq" id="XP_033355400.1">
    <property type="nucleotide sequence ID" value="XM_033499509.1"/>
</dbReference>
<feature type="compositionally biased region" description="Polar residues" evidence="2">
    <location>
        <begin position="123"/>
        <end position="144"/>
    </location>
</feature>
<evidence type="ECO:0000313" key="8">
    <source>
        <dbReference type="RefSeq" id="XP_033355402.1"/>
    </source>
</evidence>
<dbReference type="GO" id="GO:0003677">
    <property type="term" value="F:DNA binding"/>
    <property type="evidence" value="ECO:0007669"/>
    <property type="project" value="InterPro"/>
</dbReference>
<evidence type="ECO:0000259" key="3">
    <source>
        <dbReference type="PROSITE" id="PS51029"/>
    </source>
</evidence>
<evidence type="ECO:0000313" key="6">
    <source>
        <dbReference type="RefSeq" id="XP_033355400.1"/>
    </source>
</evidence>
<dbReference type="PROSITE" id="PS51029">
    <property type="entry name" value="MADF"/>
    <property type="match status" value="1"/>
</dbReference>
<keyword evidence="5" id="KW-1185">Reference proteome</keyword>
<name>A0A6J3KTH1_9HYME</name>
<evidence type="ECO:0000313" key="5">
    <source>
        <dbReference type="Proteomes" id="UP000504631"/>
    </source>
</evidence>
<dbReference type="InterPro" id="IPR039353">
    <property type="entry name" value="TF_Adf1"/>
</dbReference>
<dbReference type="GO" id="GO:0005634">
    <property type="term" value="C:nucleus"/>
    <property type="evidence" value="ECO:0007669"/>
    <property type="project" value="UniProtKB-SubCell"/>
</dbReference>
<evidence type="ECO:0000256" key="2">
    <source>
        <dbReference type="SAM" id="MobiDB-lite"/>
    </source>
</evidence>
<organism evidence="5 7">
    <name type="scientific">Bombus vosnesenskii</name>
    <dbReference type="NCBI Taxonomy" id="207650"/>
    <lineage>
        <taxon>Eukaryota</taxon>
        <taxon>Metazoa</taxon>
        <taxon>Ecdysozoa</taxon>
        <taxon>Arthropoda</taxon>
        <taxon>Hexapoda</taxon>
        <taxon>Insecta</taxon>
        <taxon>Pterygota</taxon>
        <taxon>Neoptera</taxon>
        <taxon>Endopterygota</taxon>
        <taxon>Hymenoptera</taxon>
        <taxon>Apocrita</taxon>
        <taxon>Aculeata</taxon>
        <taxon>Apoidea</taxon>
        <taxon>Anthophila</taxon>
        <taxon>Apidae</taxon>
        <taxon>Bombus</taxon>
        <taxon>Pyrobombus</taxon>
    </lineage>
</organism>
<dbReference type="SMART" id="SM00595">
    <property type="entry name" value="MADF"/>
    <property type="match status" value="1"/>
</dbReference>
<dbReference type="InterPro" id="IPR004210">
    <property type="entry name" value="BESS_motif"/>
</dbReference>
<dbReference type="GeneID" id="117236500"/>
<evidence type="ECO:0000259" key="4">
    <source>
        <dbReference type="PROSITE" id="PS51031"/>
    </source>
</evidence>
<protein>
    <submittedName>
        <fullName evidence="6 7">Uncharacterized protein LOC117236500</fullName>
    </submittedName>
</protein>
<dbReference type="Pfam" id="PF10545">
    <property type="entry name" value="MADF_DNA_bdg"/>
    <property type="match status" value="1"/>
</dbReference>
<accession>A0A6J3KTH1</accession>
<dbReference type="Proteomes" id="UP000504631">
    <property type="component" value="Unplaced"/>
</dbReference>
<evidence type="ECO:0000256" key="1">
    <source>
        <dbReference type="PROSITE-ProRule" id="PRU00371"/>
    </source>
</evidence>
<dbReference type="Pfam" id="PF02944">
    <property type="entry name" value="BESS"/>
    <property type="match status" value="1"/>
</dbReference>
<dbReference type="PROSITE" id="PS51031">
    <property type="entry name" value="BESS"/>
    <property type="match status" value="1"/>
</dbReference>
<dbReference type="PANTHER" id="PTHR12243:SF67">
    <property type="entry name" value="COREPRESSOR OF PANGOLIN, ISOFORM A-RELATED"/>
    <property type="match status" value="1"/>
</dbReference>
<dbReference type="PANTHER" id="PTHR12243">
    <property type="entry name" value="MADF DOMAIN TRANSCRIPTION FACTOR"/>
    <property type="match status" value="1"/>
</dbReference>
<dbReference type="KEGG" id="bvk:117236500"/>
<dbReference type="RefSeq" id="XP_033355402.1">
    <property type="nucleotide sequence ID" value="XM_033499511.1"/>
</dbReference>
<feature type="domain" description="BESS" evidence="4">
    <location>
        <begin position="180"/>
        <end position="219"/>
    </location>
</feature>
<feature type="domain" description="MADF" evidence="3">
    <location>
        <begin position="5"/>
        <end position="108"/>
    </location>
</feature>
<evidence type="ECO:0000313" key="7">
    <source>
        <dbReference type="RefSeq" id="XP_033355401.1"/>
    </source>
</evidence>
<sequence>MDIEVLISEVEKHPVLWDISNLEYKDKLKRNEAWLRVASIVTPNFMQKMETDKKIIVQEVTSKWRSVRDNYIRTLRKRNGNNKSGSGAKKKIRYVYEEQLGFLEKCRQPQDTSSSTEVEKNDPISTDSGTNISNGFESIFNNEETNNEFRYPPREKTKRIHAEEEAANFSEYKKNTNGDDDDDMAFYKSTLPLIKSFNLEQKMQYRMQVMQLIQNIRSSSVQRTPSKYNT</sequence>
<keyword evidence="1" id="KW-0539">Nucleus</keyword>
<dbReference type="RefSeq" id="XP_033355401.1">
    <property type="nucleotide sequence ID" value="XM_033499510.1"/>
</dbReference>
<comment type="subcellular location">
    <subcellularLocation>
        <location evidence="1">Nucleus</location>
    </subcellularLocation>
</comment>
<dbReference type="AlphaFoldDB" id="A0A6J3KTH1"/>
<reference evidence="6 7" key="1">
    <citation type="submission" date="2025-04" db="UniProtKB">
        <authorList>
            <consortium name="RefSeq"/>
        </authorList>
    </citation>
    <scope>IDENTIFICATION</scope>
    <source>
        <tissue evidence="6 7">Muscle</tissue>
    </source>
</reference>